<evidence type="ECO:0000313" key="3">
    <source>
        <dbReference type="Proteomes" id="UP001529510"/>
    </source>
</evidence>
<dbReference type="InterPro" id="IPR003599">
    <property type="entry name" value="Ig_sub"/>
</dbReference>
<dbReference type="PANTHER" id="PTHR45080">
    <property type="entry name" value="CONTACTIN 5"/>
    <property type="match status" value="1"/>
</dbReference>
<dbReference type="SMART" id="SM00409">
    <property type="entry name" value="IG"/>
    <property type="match status" value="1"/>
</dbReference>
<evidence type="ECO:0000259" key="1">
    <source>
        <dbReference type="PROSITE" id="PS50835"/>
    </source>
</evidence>
<evidence type="ECO:0000313" key="2">
    <source>
        <dbReference type="EMBL" id="KAL0164833.1"/>
    </source>
</evidence>
<dbReference type="PROSITE" id="PS50835">
    <property type="entry name" value="IG_LIKE"/>
    <property type="match status" value="1"/>
</dbReference>
<dbReference type="Proteomes" id="UP001529510">
    <property type="component" value="Unassembled WGS sequence"/>
</dbReference>
<dbReference type="SMART" id="SM00408">
    <property type="entry name" value="IGc2"/>
    <property type="match status" value="1"/>
</dbReference>
<dbReference type="FunFam" id="2.60.40.10:FF:000130">
    <property type="entry name" value="Hemicentin 1"/>
    <property type="match status" value="1"/>
</dbReference>
<gene>
    <name evidence="2" type="ORF">M9458_040586</name>
</gene>
<dbReference type="Gene3D" id="2.60.40.10">
    <property type="entry name" value="Immunoglobulins"/>
    <property type="match status" value="1"/>
</dbReference>
<dbReference type="PANTHER" id="PTHR45080:SF34">
    <property type="entry name" value="MYOSIN LIGHT CHAIN KINASE, SMOOTH MUSCLE-LIKE"/>
    <property type="match status" value="1"/>
</dbReference>
<dbReference type="Pfam" id="PF07679">
    <property type="entry name" value="I-set"/>
    <property type="match status" value="1"/>
</dbReference>
<reference evidence="2 3" key="1">
    <citation type="submission" date="2024-05" db="EMBL/GenBank/DDBJ databases">
        <title>Genome sequencing and assembly of Indian major carp, Cirrhinus mrigala (Hamilton, 1822).</title>
        <authorList>
            <person name="Mohindra V."/>
            <person name="Chowdhury L.M."/>
            <person name="Lal K."/>
            <person name="Jena J.K."/>
        </authorList>
    </citation>
    <scope>NUCLEOTIDE SEQUENCE [LARGE SCALE GENOMIC DNA]</scope>
    <source>
        <strain evidence="2">CM1030</strain>
        <tissue evidence="2">Blood</tissue>
    </source>
</reference>
<comment type="caution">
    <text evidence="2">The sequence shown here is derived from an EMBL/GenBank/DDBJ whole genome shotgun (WGS) entry which is preliminary data.</text>
</comment>
<accession>A0ABD0NSE4</accession>
<dbReference type="EMBL" id="JAMKFB020000020">
    <property type="protein sequence ID" value="KAL0164833.1"/>
    <property type="molecule type" value="Genomic_DNA"/>
</dbReference>
<dbReference type="AlphaFoldDB" id="A0ABD0NSE4"/>
<dbReference type="InterPro" id="IPR013098">
    <property type="entry name" value="Ig_I-set"/>
</dbReference>
<dbReference type="InterPro" id="IPR050958">
    <property type="entry name" value="Cell_Adh-Cytoskel_Orgn"/>
</dbReference>
<feature type="non-terminal residue" evidence="2">
    <location>
        <position position="89"/>
    </location>
</feature>
<protein>
    <recommendedName>
        <fullName evidence="1">Ig-like domain-containing protein</fullName>
    </recommendedName>
</protein>
<feature type="domain" description="Ig-like" evidence="1">
    <location>
        <begin position="1"/>
        <end position="87"/>
    </location>
</feature>
<dbReference type="InterPro" id="IPR036179">
    <property type="entry name" value="Ig-like_dom_sf"/>
</dbReference>
<sequence>IKGGNMTSEVTVLLGNVVTLECEVRGVPLPAITWYKNGEVILSSRQVQYVDRGQFLKISRAQASDAGQYTCKVTSVAGTAEKVFELDVY</sequence>
<dbReference type="SUPFAM" id="SSF48726">
    <property type="entry name" value="Immunoglobulin"/>
    <property type="match status" value="1"/>
</dbReference>
<name>A0ABD0NSE4_CIRMR</name>
<dbReference type="InterPro" id="IPR007110">
    <property type="entry name" value="Ig-like_dom"/>
</dbReference>
<proteinExistence type="predicted"/>
<dbReference type="InterPro" id="IPR013783">
    <property type="entry name" value="Ig-like_fold"/>
</dbReference>
<dbReference type="InterPro" id="IPR003598">
    <property type="entry name" value="Ig_sub2"/>
</dbReference>
<keyword evidence="3" id="KW-1185">Reference proteome</keyword>
<feature type="non-terminal residue" evidence="2">
    <location>
        <position position="1"/>
    </location>
</feature>
<organism evidence="2 3">
    <name type="scientific">Cirrhinus mrigala</name>
    <name type="common">Mrigala</name>
    <dbReference type="NCBI Taxonomy" id="683832"/>
    <lineage>
        <taxon>Eukaryota</taxon>
        <taxon>Metazoa</taxon>
        <taxon>Chordata</taxon>
        <taxon>Craniata</taxon>
        <taxon>Vertebrata</taxon>
        <taxon>Euteleostomi</taxon>
        <taxon>Actinopterygii</taxon>
        <taxon>Neopterygii</taxon>
        <taxon>Teleostei</taxon>
        <taxon>Ostariophysi</taxon>
        <taxon>Cypriniformes</taxon>
        <taxon>Cyprinidae</taxon>
        <taxon>Labeoninae</taxon>
        <taxon>Labeonini</taxon>
        <taxon>Cirrhinus</taxon>
    </lineage>
</organism>